<dbReference type="NCBIfam" id="NF038403">
    <property type="entry name" value="perm_prefix_1"/>
    <property type="match status" value="1"/>
</dbReference>
<organism evidence="2 3">
    <name type="scientific">Verrucosispora sioxanthis</name>
    <dbReference type="NCBI Taxonomy" id="2499994"/>
    <lineage>
        <taxon>Bacteria</taxon>
        <taxon>Bacillati</taxon>
        <taxon>Actinomycetota</taxon>
        <taxon>Actinomycetes</taxon>
        <taxon>Micromonosporales</taxon>
        <taxon>Micromonosporaceae</taxon>
        <taxon>Micromonospora</taxon>
    </lineage>
</organism>
<accession>A0A6M1KW72</accession>
<reference evidence="2 3" key="1">
    <citation type="submission" date="2020-02" db="EMBL/GenBank/DDBJ databases">
        <title>Draft Genome Sequence of Verrucosispora sp. Strain CWR15, Isolated from Gulf of Mexico Sponge.</title>
        <authorList>
            <person name="Kennedy S.J."/>
            <person name="Cella E."/>
            <person name="Azarian T."/>
            <person name="Baker B.J."/>
            <person name="Shaw L.N."/>
        </authorList>
    </citation>
    <scope>NUCLEOTIDE SEQUENCE [LARGE SCALE GENOMIC DNA]</scope>
    <source>
        <strain evidence="2 3">CWR15</strain>
    </source>
</reference>
<name>A0A6M1KW72_9ACTN</name>
<proteinExistence type="predicted"/>
<keyword evidence="3" id="KW-1185">Reference proteome</keyword>
<sequence>MTTARSTHDTALDVHRLLDEAFAGAEMSPERQDLKEEIRANLVARVGELVDAGRSPAAARAAMAELGDLGPLLDAVPAAGPTSSHTEWERHRIRPAAGFLIRTALLAALGVTGVVLLVLTVAGIAVPSGWLLVAVAAVAVAAGAGTADALCQETSTSYPMPAGRAGGYGAAVTLVLAGLGAGWQFLTDGSVPWLVGGALAVVVAVMLFAYLGGTQTNRHKPWVLSMEATHRETVDVFTRDPAAAARFGLYVATLWLVAIATFGVLSFTVGWAWSWLAPLGGVVVMLLMLARMQFGHPRR</sequence>
<keyword evidence="1" id="KW-1133">Transmembrane helix</keyword>
<evidence type="ECO:0000313" key="2">
    <source>
        <dbReference type="EMBL" id="NGM13076.1"/>
    </source>
</evidence>
<feature type="transmembrane region" description="Helical" evidence="1">
    <location>
        <begin position="130"/>
        <end position="150"/>
    </location>
</feature>
<dbReference type="InterPro" id="IPR047928">
    <property type="entry name" value="Perm_prefix_1"/>
</dbReference>
<dbReference type="Proteomes" id="UP000478148">
    <property type="component" value="Unassembled WGS sequence"/>
</dbReference>
<comment type="caution">
    <text evidence="2">The sequence shown here is derived from an EMBL/GenBank/DDBJ whole genome shotgun (WGS) entry which is preliminary data.</text>
</comment>
<gene>
    <name evidence="2" type="ORF">ENC19_10595</name>
</gene>
<keyword evidence="1" id="KW-0812">Transmembrane</keyword>
<protein>
    <submittedName>
        <fullName evidence="2">Uncharacterized protein</fullName>
    </submittedName>
</protein>
<feature type="transmembrane region" description="Helical" evidence="1">
    <location>
        <begin position="247"/>
        <end position="265"/>
    </location>
</feature>
<feature type="transmembrane region" description="Helical" evidence="1">
    <location>
        <begin position="271"/>
        <end position="290"/>
    </location>
</feature>
<feature type="transmembrane region" description="Helical" evidence="1">
    <location>
        <begin position="162"/>
        <end position="185"/>
    </location>
</feature>
<evidence type="ECO:0000256" key="1">
    <source>
        <dbReference type="SAM" id="Phobius"/>
    </source>
</evidence>
<keyword evidence="1" id="KW-0472">Membrane</keyword>
<evidence type="ECO:0000313" key="3">
    <source>
        <dbReference type="Proteomes" id="UP000478148"/>
    </source>
</evidence>
<dbReference type="RefSeq" id="WP_164447013.1">
    <property type="nucleotide sequence ID" value="NZ_SAIY01000003.1"/>
</dbReference>
<feature type="transmembrane region" description="Helical" evidence="1">
    <location>
        <begin position="99"/>
        <end position="124"/>
    </location>
</feature>
<dbReference type="EMBL" id="SAIY01000003">
    <property type="protein sequence ID" value="NGM13076.1"/>
    <property type="molecule type" value="Genomic_DNA"/>
</dbReference>
<dbReference type="AlphaFoldDB" id="A0A6M1KW72"/>
<feature type="transmembrane region" description="Helical" evidence="1">
    <location>
        <begin position="191"/>
        <end position="211"/>
    </location>
</feature>